<dbReference type="PANTHER" id="PTHR23135:SF4">
    <property type="entry name" value="UDP-N-ACETYLMURAMOYL-L-ALANYL-D-GLUTAMATE--2,6-DIAMINOPIMELATE LIGASE MURE HOMOLOG, CHLOROPLASTIC"/>
    <property type="match status" value="1"/>
</dbReference>
<proteinExistence type="predicted"/>
<comment type="caution">
    <text evidence="3">The sequence shown here is derived from an EMBL/GenBank/DDBJ whole genome shotgun (WGS) entry which is preliminary data.</text>
</comment>
<dbReference type="InterPro" id="IPR013221">
    <property type="entry name" value="Mur_ligase_cen"/>
</dbReference>
<evidence type="ECO:0000259" key="2">
    <source>
        <dbReference type="Pfam" id="PF08245"/>
    </source>
</evidence>
<feature type="domain" description="Mur ligase central" evidence="2">
    <location>
        <begin position="110"/>
        <end position="177"/>
    </location>
</feature>
<dbReference type="InterPro" id="IPR035911">
    <property type="entry name" value="MurE/MurF_N"/>
</dbReference>
<dbReference type="InterPro" id="IPR036565">
    <property type="entry name" value="Mur-like_cat_sf"/>
</dbReference>
<feature type="domain" description="Mur ligase N-terminal catalytic" evidence="1">
    <location>
        <begin position="22"/>
        <end position="97"/>
    </location>
</feature>
<evidence type="ECO:0008006" key="5">
    <source>
        <dbReference type="Google" id="ProtNLM"/>
    </source>
</evidence>
<dbReference type="Gene3D" id="3.40.1390.10">
    <property type="entry name" value="MurE/MurF, N-terminal domain"/>
    <property type="match status" value="1"/>
</dbReference>
<dbReference type="SUPFAM" id="SSF53623">
    <property type="entry name" value="MurD-like peptide ligases, catalytic domain"/>
    <property type="match status" value="1"/>
</dbReference>
<dbReference type="Gene3D" id="3.40.1190.10">
    <property type="entry name" value="Mur-like, catalytic domain"/>
    <property type="match status" value="1"/>
</dbReference>
<dbReference type="SUPFAM" id="SSF63418">
    <property type="entry name" value="MurE/MurF N-terminal domain"/>
    <property type="match status" value="1"/>
</dbReference>
<dbReference type="Pfam" id="PF08245">
    <property type="entry name" value="Mur_ligase_M"/>
    <property type="match status" value="1"/>
</dbReference>
<evidence type="ECO:0000313" key="3">
    <source>
        <dbReference type="EMBL" id="NOT35189.1"/>
    </source>
</evidence>
<dbReference type="EMBL" id="JABFRW010000178">
    <property type="protein sequence ID" value="NOT35189.1"/>
    <property type="molecule type" value="Genomic_DNA"/>
</dbReference>
<protein>
    <recommendedName>
        <fullName evidence="5">Mur ligase N-terminal catalytic domain-containing protein</fullName>
    </recommendedName>
</protein>
<dbReference type="GO" id="GO:0005524">
    <property type="term" value="F:ATP binding"/>
    <property type="evidence" value="ECO:0007669"/>
    <property type="project" value="InterPro"/>
</dbReference>
<organism evidence="3 4">
    <name type="scientific">Eiseniibacteriota bacterium</name>
    <dbReference type="NCBI Taxonomy" id="2212470"/>
    <lineage>
        <taxon>Bacteria</taxon>
        <taxon>Candidatus Eiseniibacteriota</taxon>
    </lineage>
</organism>
<sequence length="191" mass="19738">MTLRALLDPAGGTALSGTLDVEITGLALDSRRVRPGDAFFALAGANADGSAFVRDAERAGAAAVVARRGTAWPPMSATARIEVEDPRIALALAARRFTADPATTLDVIAVTGTNGKTTTTYLAMAMLEHAGIAAGVIGTTGVRFRDQVRASALTTPDAIAIYESLATLRDDGARALVAPTDSSWPPRCSRT</sequence>
<evidence type="ECO:0000313" key="4">
    <source>
        <dbReference type="Proteomes" id="UP000580839"/>
    </source>
</evidence>
<gene>
    <name evidence="3" type="ORF">HOP12_13665</name>
</gene>
<dbReference type="PANTHER" id="PTHR23135">
    <property type="entry name" value="MUR LIGASE FAMILY MEMBER"/>
    <property type="match status" value="1"/>
</dbReference>
<dbReference type="InterPro" id="IPR000713">
    <property type="entry name" value="Mur_ligase_N"/>
</dbReference>
<name>A0A849T1M8_UNCEI</name>
<accession>A0A849T1M8</accession>
<dbReference type="Proteomes" id="UP000580839">
    <property type="component" value="Unassembled WGS sequence"/>
</dbReference>
<dbReference type="GO" id="GO:0016881">
    <property type="term" value="F:acid-amino acid ligase activity"/>
    <property type="evidence" value="ECO:0007669"/>
    <property type="project" value="InterPro"/>
</dbReference>
<dbReference type="AlphaFoldDB" id="A0A849T1M8"/>
<evidence type="ECO:0000259" key="1">
    <source>
        <dbReference type="Pfam" id="PF01225"/>
    </source>
</evidence>
<reference evidence="3 4" key="1">
    <citation type="submission" date="2020-04" db="EMBL/GenBank/DDBJ databases">
        <title>Metagenomic profiling of ammonia- and methane-oxidizing microorganisms in a Dutch drinking water treatment plant.</title>
        <authorList>
            <person name="Poghosyan L."/>
            <person name="Leucker S."/>
        </authorList>
    </citation>
    <scope>NUCLEOTIDE SEQUENCE [LARGE SCALE GENOMIC DNA]</scope>
    <source>
        <strain evidence="3">S-RSF-IL-03</strain>
    </source>
</reference>
<dbReference type="Pfam" id="PF01225">
    <property type="entry name" value="Mur_ligase"/>
    <property type="match status" value="1"/>
</dbReference>